<dbReference type="Pfam" id="PF12728">
    <property type="entry name" value="HTH_17"/>
    <property type="match status" value="1"/>
</dbReference>
<dbReference type="RefSeq" id="WP_200504482.1">
    <property type="nucleotide sequence ID" value="NZ_JAEHFX010000001.1"/>
</dbReference>
<keyword evidence="3" id="KW-1185">Reference proteome</keyword>
<protein>
    <submittedName>
        <fullName evidence="2">Helix-turn-helix domain-containing protein</fullName>
    </submittedName>
</protein>
<gene>
    <name evidence="2" type="ORF">I5M27_02720</name>
</gene>
<comment type="caution">
    <text evidence="2">The sequence shown here is derived from an EMBL/GenBank/DDBJ whole genome shotgun (WGS) entry which is preliminary data.</text>
</comment>
<dbReference type="InterPro" id="IPR041657">
    <property type="entry name" value="HTH_17"/>
</dbReference>
<feature type="domain" description="Helix-turn-helix" evidence="1">
    <location>
        <begin position="76"/>
        <end position="124"/>
    </location>
</feature>
<name>A0ABS1BXS7_9BACT</name>
<dbReference type="Proteomes" id="UP000644147">
    <property type="component" value="Unassembled WGS sequence"/>
</dbReference>
<dbReference type="EMBL" id="JAEHFX010000001">
    <property type="protein sequence ID" value="MBK0401880.1"/>
    <property type="molecule type" value="Genomic_DNA"/>
</dbReference>
<evidence type="ECO:0000259" key="1">
    <source>
        <dbReference type="Pfam" id="PF12728"/>
    </source>
</evidence>
<evidence type="ECO:0000313" key="2">
    <source>
        <dbReference type="EMBL" id="MBK0401880.1"/>
    </source>
</evidence>
<sequence length="183" mass="21203">MDKKELYTEIFENQSITKPDALTYINFRIGKAQDKPKMLEKLNNSVDKLKILCDDLKLELRLNEANPLVTIGSKQFYSTKEAGKILEVSADKIRQLIAEGLLSAKVINQRTWKLPSWSVEAYKNDLSNFLTNFEEPLEIYDILNIYDEEHQLLTSLITKEAIHRIFENKTGTKRKVLNIITEL</sequence>
<proteinExistence type="predicted"/>
<accession>A0ABS1BXS7</accession>
<evidence type="ECO:0000313" key="3">
    <source>
        <dbReference type="Proteomes" id="UP000644147"/>
    </source>
</evidence>
<organism evidence="2 3">
    <name type="scientific">Adhaeribacter terrigena</name>
    <dbReference type="NCBI Taxonomy" id="2793070"/>
    <lineage>
        <taxon>Bacteria</taxon>
        <taxon>Pseudomonadati</taxon>
        <taxon>Bacteroidota</taxon>
        <taxon>Cytophagia</taxon>
        <taxon>Cytophagales</taxon>
        <taxon>Hymenobacteraceae</taxon>
        <taxon>Adhaeribacter</taxon>
    </lineage>
</organism>
<reference evidence="2 3" key="1">
    <citation type="submission" date="2020-12" db="EMBL/GenBank/DDBJ databases">
        <title>Bacterial novel species Adhaeribacter sp. BT258 isolated from soil.</title>
        <authorList>
            <person name="Jung H.-Y."/>
        </authorList>
    </citation>
    <scope>NUCLEOTIDE SEQUENCE [LARGE SCALE GENOMIC DNA]</scope>
    <source>
        <strain evidence="2 3">BT258</strain>
    </source>
</reference>